<dbReference type="SUPFAM" id="SSF88659">
    <property type="entry name" value="Sigma3 and sigma4 domains of RNA polymerase sigma factors"/>
    <property type="match status" value="1"/>
</dbReference>
<dbReference type="PANTHER" id="PTHR43133">
    <property type="entry name" value="RNA POLYMERASE ECF-TYPE SIGMA FACTO"/>
    <property type="match status" value="1"/>
</dbReference>
<evidence type="ECO:0000313" key="9">
    <source>
        <dbReference type="EMBL" id="PVZ14929.1"/>
    </source>
</evidence>
<dbReference type="SUPFAM" id="SSF88946">
    <property type="entry name" value="Sigma2 domain of RNA polymerase sigma factors"/>
    <property type="match status" value="1"/>
</dbReference>
<evidence type="ECO:0000256" key="4">
    <source>
        <dbReference type="ARBA" id="ARBA00023125"/>
    </source>
</evidence>
<feature type="compositionally biased region" description="Basic and acidic residues" evidence="6">
    <location>
        <begin position="1"/>
        <end position="11"/>
    </location>
</feature>
<keyword evidence="2" id="KW-0805">Transcription regulation</keyword>
<proteinExistence type="inferred from homology"/>
<dbReference type="InterPro" id="IPR014284">
    <property type="entry name" value="RNA_pol_sigma-70_dom"/>
</dbReference>
<reference evidence="9 10" key="1">
    <citation type="submission" date="2018-04" db="EMBL/GenBank/DDBJ databases">
        <title>Genomic Encyclopedia of Type Strains, Phase IV (KMG-IV): sequencing the most valuable type-strain genomes for metagenomic binning, comparative biology and taxonomic classification.</title>
        <authorList>
            <person name="Goeker M."/>
        </authorList>
    </citation>
    <scope>NUCLEOTIDE SEQUENCE [LARGE SCALE GENOMIC DNA]</scope>
    <source>
        <strain evidence="9 10">DSM 45771</strain>
    </source>
</reference>
<dbReference type="RefSeq" id="WP_165825532.1">
    <property type="nucleotide sequence ID" value="NZ_QEKW01000001.1"/>
</dbReference>
<evidence type="ECO:0000256" key="5">
    <source>
        <dbReference type="ARBA" id="ARBA00023163"/>
    </source>
</evidence>
<dbReference type="InterPro" id="IPR039425">
    <property type="entry name" value="RNA_pol_sigma-70-like"/>
</dbReference>
<dbReference type="Gene3D" id="1.10.1740.10">
    <property type="match status" value="1"/>
</dbReference>
<dbReference type="InterPro" id="IPR027383">
    <property type="entry name" value="Znf_put"/>
</dbReference>
<dbReference type="Pfam" id="PF04542">
    <property type="entry name" value="Sigma70_r2"/>
    <property type="match status" value="1"/>
</dbReference>
<evidence type="ECO:0000259" key="7">
    <source>
        <dbReference type="Pfam" id="PF04542"/>
    </source>
</evidence>
<dbReference type="InterPro" id="IPR013324">
    <property type="entry name" value="RNA_pol_sigma_r3/r4-like"/>
</dbReference>
<feature type="region of interest" description="Disordered" evidence="6">
    <location>
        <begin position="381"/>
        <end position="517"/>
    </location>
</feature>
<evidence type="ECO:0000256" key="6">
    <source>
        <dbReference type="SAM" id="MobiDB-lite"/>
    </source>
</evidence>
<comment type="caution">
    <text evidence="9">The sequence shown here is derived from an EMBL/GenBank/DDBJ whole genome shotgun (WGS) entry which is preliminary data.</text>
</comment>
<evidence type="ECO:0000259" key="8">
    <source>
        <dbReference type="Pfam" id="PF13490"/>
    </source>
</evidence>
<dbReference type="InterPro" id="IPR036388">
    <property type="entry name" value="WH-like_DNA-bd_sf"/>
</dbReference>
<dbReference type="Proteomes" id="UP000245639">
    <property type="component" value="Unassembled WGS sequence"/>
</dbReference>
<feature type="compositionally biased region" description="Gly residues" evidence="6">
    <location>
        <begin position="12"/>
        <end position="25"/>
    </location>
</feature>
<dbReference type="GO" id="GO:0003677">
    <property type="term" value="F:DNA binding"/>
    <property type="evidence" value="ECO:0007669"/>
    <property type="project" value="UniProtKB-KW"/>
</dbReference>
<dbReference type="NCBIfam" id="TIGR02937">
    <property type="entry name" value="sigma70-ECF"/>
    <property type="match status" value="1"/>
</dbReference>
<dbReference type="InterPro" id="IPR041916">
    <property type="entry name" value="Anti_sigma_zinc_sf"/>
</dbReference>
<dbReference type="Gene3D" id="1.10.10.10">
    <property type="entry name" value="Winged helix-like DNA-binding domain superfamily/Winged helix DNA-binding domain"/>
    <property type="match status" value="1"/>
</dbReference>
<comment type="similarity">
    <text evidence="1">Belongs to the sigma-70 factor family. ECF subfamily.</text>
</comment>
<gene>
    <name evidence="9" type="ORF">C8D89_101797</name>
</gene>
<feature type="compositionally biased region" description="Basic and acidic residues" evidence="6">
    <location>
        <begin position="461"/>
        <end position="498"/>
    </location>
</feature>
<dbReference type="PANTHER" id="PTHR43133:SF8">
    <property type="entry name" value="RNA POLYMERASE SIGMA FACTOR HI_1459-RELATED"/>
    <property type="match status" value="1"/>
</dbReference>
<dbReference type="EMBL" id="QEKW01000001">
    <property type="protein sequence ID" value="PVZ14929.1"/>
    <property type="molecule type" value="Genomic_DNA"/>
</dbReference>
<dbReference type="InterPro" id="IPR013325">
    <property type="entry name" value="RNA_pol_sigma_r2"/>
</dbReference>
<keyword evidence="10" id="KW-1185">Reference proteome</keyword>
<sequence>MTADEGGHPGARDGGTGGGTGGSGGADPRSDADLIARLRGRGADHDSTAAFAALYARHHDAARALARQLARSPADADDLVAGAFMRMLEVLRAGRGPTEAFRAYLLTSVRHLAYDRSRAERRLDLTDEIADVHGVDPDGTVVPFTDPALAGLERTLAARAFATLPERWQAVLWHLEVEGDTPADIAPLFGLSANAVSALGYRAREGLRQAYLQEHLAAGSGRWDRRHRDTGERLGAYTRGGLSRRDAQRVEAHLAECAECRALADELREVNSGMVRAVVAPLVLGGGLVGYLASRGGTGSLALDASTGELAVVGGGALGVLGALSGLTGAVRPTLPNRLGTVGALGLAGAAGIAAFVLGDALEPPPVPPVAGPAWPAGLPPVGSPAPPSPGPPAPPPTPSPVAPSPSAAPVPAAPPLAAPAPGASVRGTPRSARTEAALDVPGLFGPGAVPRGASAEGPEETGRESRATRAGSVDDRRAPQEDDRWGQAPAERSRATGRDTTGWAADTGPVPSGMSRDCALTVRLPVLGAAAALCPTGPR</sequence>
<feature type="domain" description="RNA polymerase sigma-70 region 2" evidence="7">
    <location>
        <begin position="54"/>
        <end position="122"/>
    </location>
</feature>
<organism evidence="9 10">
    <name type="scientific">Actinomycetospora cinnamomea</name>
    <dbReference type="NCBI Taxonomy" id="663609"/>
    <lineage>
        <taxon>Bacteria</taxon>
        <taxon>Bacillati</taxon>
        <taxon>Actinomycetota</taxon>
        <taxon>Actinomycetes</taxon>
        <taxon>Pseudonocardiales</taxon>
        <taxon>Pseudonocardiaceae</taxon>
        <taxon>Actinomycetospora</taxon>
    </lineage>
</organism>
<dbReference type="GO" id="GO:0016987">
    <property type="term" value="F:sigma factor activity"/>
    <property type="evidence" value="ECO:0007669"/>
    <property type="project" value="UniProtKB-KW"/>
</dbReference>
<feature type="region of interest" description="Disordered" evidence="6">
    <location>
        <begin position="1"/>
        <end position="31"/>
    </location>
</feature>
<evidence type="ECO:0000313" key="10">
    <source>
        <dbReference type="Proteomes" id="UP000245639"/>
    </source>
</evidence>
<keyword evidence="4" id="KW-0238">DNA-binding</keyword>
<dbReference type="Gene3D" id="1.10.10.1320">
    <property type="entry name" value="Anti-sigma factor, zinc-finger domain"/>
    <property type="match status" value="1"/>
</dbReference>
<keyword evidence="5" id="KW-0804">Transcription</keyword>
<evidence type="ECO:0000256" key="1">
    <source>
        <dbReference type="ARBA" id="ARBA00010641"/>
    </source>
</evidence>
<feature type="compositionally biased region" description="Pro residues" evidence="6">
    <location>
        <begin position="381"/>
        <end position="419"/>
    </location>
</feature>
<dbReference type="InterPro" id="IPR007627">
    <property type="entry name" value="RNA_pol_sigma70_r2"/>
</dbReference>
<evidence type="ECO:0000256" key="2">
    <source>
        <dbReference type="ARBA" id="ARBA00023015"/>
    </source>
</evidence>
<keyword evidence="3" id="KW-0731">Sigma factor</keyword>
<accession>A0A2U1FRZ3</accession>
<feature type="domain" description="Putative zinc-finger" evidence="8">
    <location>
        <begin position="229"/>
        <end position="261"/>
    </location>
</feature>
<dbReference type="Pfam" id="PF13490">
    <property type="entry name" value="zf-HC2"/>
    <property type="match status" value="1"/>
</dbReference>
<protein>
    <submittedName>
        <fullName evidence="9">RNA polymerase sigma factor (Sigma-70 family)</fullName>
    </submittedName>
</protein>
<dbReference type="GO" id="GO:0006352">
    <property type="term" value="P:DNA-templated transcription initiation"/>
    <property type="evidence" value="ECO:0007669"/>
    <property type="project" value="InterPro"/>
</dbReference>
<name>A0A2U1FRZ3_9PSEU</name>
<evidence type="ECO:0000256" key="3">
    <source>
        <dbReference type="ARBA" id="ARBA00023082"/>
    </source>
</evidence>
<dbReference type="AlphaFoldDB" id="A0A2U1FRZ3"/>